<dbReference type="InterPro" id="IPR036663">
    <property type="entry name" value="Fumarylacetoacetase_C_sf"/>
</dbReference>
<evidence type="ECO:0000259" key="3">
    <source>
        <dbReference type="Pfam" id="PF01557"/>
    </source>
</evidence>
<evidence type="ECO:0000256" key="1">
    <source>
        <dbReference type="ARBA" id="ARBA00010211"/>
    </source>
</evidence>
<evidence type="ECO:0000313" key="5">
    <source>
        <dbReference type="Proteomes" id="UP000543598"/>
    </source>
</evidence>
<dbReference type="PANTHER" id="PTHR42796:SF4">
    <property type="entry name" value="FUMARYLACETOACETATE HYDROLASE DOMAIN-CONTAINING PROTEIN 2A"/>
    <property type="match status" value="1"/>
</dbReference>
<reference evidence="4 5" key="1">
    <citation type="submission" date="2020-05" db="EMBL/GenBank/DDBJ databases">
        <title>MicrobeNet Type strains.</title>
        <authorList>
            <person name="Nicholson A.C."/>
        </authorList>
    </citation>
    <scope>NUCLEOTIDE SEQUENCE [LARGE SCALE GENOMIC DNA]</scope>
    <source>
        <strain evidence="4 5">JCM 14282</strain>
    </source>
</reference>
<dbReference type="GO" id="GO:0044281">
    <property type="term" value="P:small molecule metabolic process"/>
    <property type="evidence" value="ECO:0007669"/>
    <property type="project" value="UniProtKB-ARBA"/>
</dbReference>
<dbReference type="GO" id="GO:0046872">
    <property type="term" value="F:metal ion binding"/>
    <property type="evidence" value="ECO:0007669"/>
    <property type="project" value="UniProtKB-KW"/>
</dbReference>
<gene>
    <name evidence="4" type="ORF">HLA99_08865</name>
</gene>
<protein>
    <submittedName>
        <fullName evidence="4">Fumarylacetoacetate hydrolase family protein</fullName>
    </submittedName>
</protein>
<keyword evidence="4" id="KW-0378">Hydrolase</keyword>
<dbReference type="InterPro" id="IPR011234">
    <property type="entry name" value="Fumarylacetoacetase-like_C"/>
</dbReference>
<comment type="caution">
    <text evidence="4">The sequence shown here is derived from an EMBL/GenBank/DDBJ whole genome shotgun (WGS) entry which is preliminary data.</text>
</comment>
<dbReference type="Proteomes" id="UP000543598">
    <property type="component" value="Unassembled WGS sequence"/>
</dbReference>
<dbReference type="InterPro" id="IPR051121">
    <property type="entry name" value="FAH"/>
</dbReference>
<dbReference type="AlphaFoldDB" id="A0A7Y2M013"/>
<dbReference type="SUPFAM" id="SSF56529">
    <property type="entry name" value="FAH"/>
    <property type="match status" value="1"/>
</dbReference>
<name>A0A7Y2M013_9MICO</name>
<dbReference type="Pfam" id="PF01557">
    <property type="entry name" value="FAA_hydrolase"/>
    <property type="match status" value="1"/>
</dbReference>
<dbReference type="RefSeq" id="WP_167035704.1">
    <property type="nucleotide sequence ID" value="NZ_BAAANA010000002.1"/>
</dbReference>
<keyword evidence="2" id="KW-0479">Metal-binding</keyword>
<dbReference type="Gene3D" id="3.90.850.10">
    <property type="entry name" value="Fumarylacetoacetase-like, C-terminal domain"/>
    <property type="match status" value="1"/>
</dbReference>
<dbReference type="GO" id="GO:0016787">
    <property type="term" value="F:hydrolase activity"/>
    <property type="evidence" value="ECO:0007669"/>
    <property type="project" value="UniProtKB-KW"/>
</dbReference>
<proteinExistence type="inferred from homology"/>
<feature type="domain" description="Fumarylacetoacetase-like C-terminal" evidence="3">
    <location>
        <begin position="71"/>
        <end position="277"/>
    </location>
</feature>
<comment type="similarity">
    <text evidence="1">Belongs to the FAH family.</text>
</comment>
<evidence type="ECO:0000256" key="2">
    <source>
        <dbReference type="ARBA" id="ARBA00022723"/>
    </source>
</evidence>
<dbReference type="PANTHER" id="PTHR42796">
    <property type="entry name" value="FUMARYLACETOACETATE HYDROLASE DOMAIN-CONTAINING PROTEIN 2A-RELATED"/>
    <property type="match status" value="1"/>
</dbReference>
<evidence type="ECO:0000313" key="4">
    <source>
        <dbReference type="EMBL" id="NNH03959.1"/>
    </source>
</evidence>
<accession>A0A7Y2M013</accession>
<keyword evidence="5" id="KW-1185">Reference proteome</keyword>
<dbReference type="EMBL" id="JABEMB010000010">
    <property type="protein sequence ID" value="NNH03959.1"/>
    <property type="molecule type" value="Genomic_DNA"/>
</dbReference>
<sequence length="279" mass="30125">MRIARYRYQDAVSFGFVTANGIVDHAEVPGLIATTVRELLAQGTDSLTSLEGLPTIPLSDVTLEVPVELGKVLCAGVNFPLHRAEGGLSPDRPQWPVIFSRFPDSHVASGEPIVKPTVSDLFDYEGELAVVIGKRAHNVPKAEALDYVWGYAAYNDGSVRDWQMHTPQWVPGKNFFRSGAIGPWIVSKDETGDINSRVLETRVNGEVRQHVLLGEALFSVEELIEYVSTFTPLEPGDIIAAGTPSGVGAAMDPKGFVRVGDVVEVEVSGIGVLTNTVTE</sequence>
<organism evidence="4 5">
    <name type="scientific">Microbacterium ulmi</name>
    <dbReference type="NCBI Taxonomy" id="179095"/>
    <lineage>
        <taxon>Bacteria</taxon>
        <taxon>Bacillati</taxon>
        <taxon>Actinomycetota</taxon>
        <taxon>Actinomycetes</taxon>
        <taxon>Micrococcales</taxon>
        <taxon>Microbacteriaceae</taxon>
        <taxon>Microbacterium</taxon>
    </lineage>
</organism>